<comment type="caution">
    <text evidence="1">The sequence shown here is derived from an EMBL/GenBank/DDBJ whole genome shotgun (WGS) entry which is preliminary data.</text>
</comment>
<dbReference type="AlphaFoldDB" id="A0A542EAP4"/>
<evidence type="ECO:0000313" key="2">
    <source>
        <dbReference type="Proteomes" id="UP000316298"/>
    </source>
</evidence>
<sequence>MSAGPPDRKLDARVDWTLRDFSLPGHVMVLTATGWRQGWLLARENGSTGWTGLVQYVADAVEIIEYMSADHIASPDSWLSDNPDPPVEA</sequence>
<reference evidence="1 2" key="1">
    <citation type="submission" date="2019-06" db="EMBL/GenBank/DDBJ databases">
        <title>Sequencing the genomes of 1000 actinobacteria strains.</title>
        <authorList>
            <person name="Klenk H.-P."/>
        </authorList>
    </citation>
    <scope>NUCLEOTIDE SEQUENCE [LARGE SCALE GENOMIC DNA]</scope>
    <source>
        <strain evidence="1 2">DSM 17305</strain>
    </source>
</reference>
<gene>
    <name evidence="1" type="ORF">FB475_5340</name>
</gene>
<name>A0A542EAP4_9ACTN</name>
<dbReference type="RefSeq" id="WP_238332426.1">
    <property type="nucleotide sequence ID" value="NZ_BAAAKA010000043.1"/>
</dbReference>
<evidence type="ECO:0000313" key="1">
    <source>
        <dbReference type="EMBL" id="TQJ12397.1"/>
    </source>
</evidence>
<dbReference type="Proteomes" id="UP000316298">
    <property type="component" value="Unassembled WGS sequence"/>
</dbReference>
<proteinExistence type="predicted"/>
<accession>A0A542EAP4</accession>
<protein>
    <submittedName>
        <fullName evidence="1">Uncharacterized protein</fullName>
    </submittedName>
</protein>
<organism evidence="1 2">
    <name type="scientific">Kribbella jejuensis</name>
    <dbReference type="NCBI Taxonomy" id="236068"/>
    <lineage>
        <taxon>Bacteria</taxon>
        <taxon>Bacillati</taxon>
        <taxon>Actinomycetota</taxon>
        <taxon>Actinomycetes</taxon>
        <taxon>Propionibacteriales</taxon>
        <taxon>Kribbellaceae</taxon>
        <taxon>Kribbella</taxon>
    </lineage>
</organism>
<dbReference type="EMBL" id="VFMM01000002">
    <property type="protein sequence ID" value="TQJ12397.1"/>
    <property type="molecule type" value="Genomic_DNA"/>
</dbReference>
<keyword evidence="2" id="KW-1185">Reference proteome</keyword>